<keyword evidence="4" id="KW-0949">S-adenosyl-L-methionine</keyword>
<proteinExistence type="inferred from homology"/>
<feature type="compositionally biased region" description="Basic and acidic residues" evidence="9">
    <location>
        <begin position="202"/>
        <end position="211"/>
    </location>
</feature>
<dbReference type="GO" id="GO:0008170">
    <property type="term" value="F:N-methyltransferase activity"/>
    <property type="evidence" value="ECO:0007669"/>
    <property type="project" value="InterPro"/>
</dbReference>
<evidence type="ECO:0000256" key="6">
    <source>
        <dbReference type="ARBA" id="ARBA00023125"/>
    </source>
</evidence>
<keyword evidence="6" id="KW-0238">DNA-binding</keyword>
<comment type="catalytic activity">
    <reaction evidence="7">
        <text>a 2'-deoxycytidine in DNA + S-adenosyl-L-methionine = an N(4)-methyl-2'-deoxycytidine in DNA + S-adenosyl-L-homocysteine + H(+)</text>
        <dbReference type="Rhea" id="RHEA:16857"/>
        <dbReference type="Rhea" id="RHEA-COMP:11369"/>
        <dbReference type="Rhea" id="RHEA-COMP:13674"/>
        <dbReference type="ChEBI" id="CHEBI:15378"/>
        <dbReference type="ChEBI" id="CHEBI:57856"/>
        <dbReference type="ChEBI" id="CHEBI:59789"/>
        <dbReference type="ChEBI" id="CHEBI:85452"/>
        <dbReference type="ChEBI" id="CHEBI:137933"/>
        <dbReference type="EC" id="2.1.1.113"/>
    </reaction>
</comment>
<comment type="caution">
    <text evidence="11">The sequence shown here is derived from an EMBL/GenBank/DDBJ whole genome shotgun (WGS) entry which is preliminary data.</text>
</comment>
<organism evidence="11">
    <name type="scientific">Escherichia coli</name>
    <dbReference type="NCBI Taxonomy" id="562"/>
    <lineage>
        <taxon>Bacteria</taxon>
        <taxon>Pseudomonadati</taxon>
        <taxon>Pseudomonadota</taxon>
        <taxon>Gammaproteobacteria</taxon>
        <taxon>Enterobacterales</taxon>
        <taxon>Enterobacteriaceae</taxon>
        <taxon>Escherichia</taxon>
    </lineage>
</organism>
<dbReference type="FunFam" id="3.40.50.150:FF:001210">
    <property type="entry name" value="Modification methylase PvuII"/>
    <property type="match status" value="1"/>
</dbReference>
<dbReference type="GO" id="GO:0009307">
    <property type="term" value="P:DNA restriction-modification system"/>
    <property type="evidence" value="ECO:0007669"/>
    <property type="project" value="UniProtKB-KW"/>
</dbReference>
<dbReference type="InterPro" id="IPR029063">
    <property type="entry name" value="SAM-dependent_MTases_sf"/>
</dbReference>
<evidence type="ECO:0000256" key="2">
    <source>
        <dbReference type="ARBA" id="ARBA00022603"/>
    </source>
</evidence>
<dbReference type="InterPro" id="IPR017985">
    <property type="entry name" value="MeTrfase_CN4_CS"/>
</dbReference>
<dbReference type="Proteomes" id="UP000846355">
    <property type="component" value="Unassembled WGS sequence"/>
</dbReference>
<evidence type="ECO:0000313" key="11">
    <source>
        <dbReference type="EMBL" id="HAJ5961360.1"/>
    </source>
</evidence>
<dbReference type="GO" id="GO:0003677">
    <property type="term" value="F:DNA binding"/>
    <property type="evidence" value="ECO:0007669"/>
    <property type="project" value="UniProtKB-KW"/>
</dbReference>
<dbReference type="GO" id="GO:0032259">
    <property type="term" value="P:methylation"/>
    <property type="evidence" value="ECO:0007669"/>
    <property type="project" value="UniProtKB-KW"/>
</dbReference>
<dbReference type="EC" id="2.1.1.-" evidence="8"/>
<accession>A0A831GVH7</accession>
<dbReference type="Gene3D" id="3.40.50.150">
    <property type="entry name" value="Vaccinia Virus protein VP39"/>
    <property type="match status" value="1"/>
</dbReference>
<evidence type="ECO:0000256" key="4">
    <source>
        <dbReference type="ARBA" id="ARBA00022691"/>
    </source>
</evidence>
<name>A0A831GVH7_ECOLX</name>
<keyword evidence="2 11" id="KW-0489">Methyltransferase</keyword>
<evidence type="ECO:0000256" key="8">
    <source>
        <dbReference type="RuleBase" id="RU362026"/>
    </source>
</evidence>
<feature type="domain" description="DNA methylase N-4/N-6" evidence="10">
    <location>
        <begin position="47"/>
        <end position="303"/>
    </location>
</feature>
<evidence type="ECO:0000256" key="7">
    <source>
        <dbReference type="ARBA" id="ARBA00049120"/>
    </source>
</evidence>
<dbReference type="EMBL" id="DABHXT010000091">
    <property type="protein sequence ID" value="HAJ5961360.1"/>
    <property type="molecule type" value="Genomic_DNA"/>
</dbReference>
<evidence type="ECO:0000259" key="10">
    <source>
        <dbReference type="Pfam" id="PF01555"/>
    </source>
</evidence>
<dbReference type="InterPro" id="IPR001091">
    <property type="entry name" value="RM_Methyltransferase"/>
</dbReference>
<evidence type="ECO:0000256" key="3">
    <source>
        <dbReference type="ARBA" id="ARBA00022679"/>
    </source>
</evidence>
<feature type="region of interest" description="Disordered" evidence="9">
    <location>
        <begin position="196"/>
        <end position="215"/>
    </location>
</feature>
<dbReference type="InterPro" id="IPR002941">
    <property type="entry name" value="DNA_methylase_N4/N6"/>
</dbReference>
<dbReference type="Pfam" id="PF01555">
    <property type="entry name" value="N6_N4_Mtase"/>
    <property type="match status" value="1"/>
</dbReference>
<reference evidence="11" key="1">
    <citation type="journal article" date="2018" name="Genome Biol.">
        <title>SKESA: strategic k-mer extension for scrupulous assemblies.</title>
        <authorList>
            <person name="Souvorov A."/>
            <person name="Agarwala R."/>
            <person name="Lipman D.J."/>
        </authorList>
    </citation>
    <scope>NUCLEOTIDE SEQUENCE [LARGE SCALE GENOMIC DNA]</scope>
    <source>
        <strain evidence="11">EuSCAPE_DE065</strain>
    </source>
</reference>
<dbReference type="PROSITE" id="PS00093">
    <property type="entry name" value="N4_MTASE"/>
    <property type="match status" value="1"/>
</dbReference>
<reference evidence="11" key="2">
    <citation type="submission" date="2018-12" db="EMBL/GenBank/DDBJ databases">
        <authorList>
            <consortium name="NCBI Pathogen Detection Project"/>
        </authorList>
    </citation>
    <scope>NUCLEOTIDE SEQUENCE</scope>
    <source>
        <strain evidence="11">EuSCAPE_DE065</strain>
    </source>
</reference>
<dbReference type="PRINTS" id="PR00508">
    <property type="entry name" value="S21N4MTFRASE"/>
</dbReference>
<evidence type="ECO:0000256" key="9">
    <source>
        <dbReference type="SAM" id="MobiDB-lite"/>
    </source>
</evidence>
<keyword evidence="3 11" id="KW-0808">Transferase</keyword>
<evidence type="ECO:0000256" key="1">
    <source>
        <dbReference type="ARBA" id="ARBA00010203"/>
    </source>
</evidence>
<sequence>MMTLNLQTMSSNDMLNLGKKPAYTTSNGSMYIGDSLELLESFPDESISLVMTSPPFALQRKKEYGNLEQHEYVDWFLSFAKVVNKKLKPDGSFVVDFGGAYMKGVPARSIYNFRVLIRMIDEVGFFLAEDFYWFNPSKLPSPIEWVNKRKIRVKDAVNTVWWFSKTEWPKSDITKVLAPYSDRMKKLIEDPDKFYTPKTRPSGHDIGKSFSKDNGGSIPPNLLQISNSESNGQYLANCKLMGIKAHPARFPAKLPEFFIRMLTEPDDLVVDIFGGSNTTGLVAERESRKWISFEMKPEYVAASAFRFLDNNISEEKITDIYNRILNGESLDLNSII</sequence>
<keyword evidence="5" id="KW-0680">Restriction system</keyword>
<evidence type="ECO:0000256" key="5">
    <source>
        <dbReference type="ARBA" id="ARBA00022747"/>
    </source>
</evidence>
<dbReference type="GO" id="GO:0015667">
    <property type="term" value="F:site-specific DNA-methyltransferase (cytosine-N4-specific) activity"/>
    <property type="evidence" value="ECO:0007669"/>
    <property type="project" value="UniProtKB-EC"/>
</dbReference>
<gene>
    <name evidence="11" type="ORF">HMV95_24595</name>
</gene>
<dbReference type="SUPFAM" id="SSF53335">
    <property type="entry name" value="S-adenosyl-L-methionine-dependent methyltransferases"/>
    <property type="match status" value="1"/>
</dbReference>
<protein>
    <recommendedName>
        <fullName evidence="8">Methyltransferase</fullName>
        <ecNumber evidence="8">2.1.1.-</ecNumber>
    </recommendedName>
</protein>
<comment type="similarity">
    <text evidence="1">Belongs to the N(4)/N(6)-methyltransferase family. N(4) subfamily.</text>
</comment>
<dbReference type="AlphaFoldDB" id="A0A831GVH7"/>